<dbReference type="InterPro" id="IPR016156">
    <property type="entry name" value="FAD/NAD-linked_Rdtase_dimer_sf"/>
</dbReference>
<keyword evidence="5" id="KW-0274">FAD</keyword>
<comment type="cofactor">
    <cofactor evidence="1">
        <name>FAD</name>
        <dbReference type="ChEBI" id="CHEBI:57692"/>
    </cofactor>
</comment>
<dbReference type="Gene3D" id="3.30.390.30">
    <property type="match status" value="1"/>
</dbReference>
<evidence type="ECO:0000259" key="9">
    <source>
        <dbReference type="PROSITE" id="PS51296"/>
    </source>
</evidence>
<organism evidence="10 11">
    <name type="scientific">Sphingomonas citri</name>
    <dbReference type="NCBI Taxonomy" id="2862499"/>
    <lineage>
        <taxon>Bacteria</taxon>
        <taxon>Pseudomonadati</taxon>
        <taxon>Pseudomonadota</taxon>
        <taxon>Alphaproteobacteria</taxon>
        <taxon>Sphingomonadales</taxon>
        <taxon>Sphingomonadaceae</taxon>
        <taxon>Sphingomonas</taxon>
    </lineage>
</organism>
<dbReference type="InterPro" id="IPR036922">
    <property type="entry name" value="Rieske_2Fe-2S_sf"/>
</dbReference>
<dbReference type="EMBL" id="JAHXZN010000001">
    <property type="protein sequence ID" value="MBW6530437.1"/>
    <property type="molecule type" value="Genomic_DNA"/>
</dbReference>
<reference evidence="10 11" key="1">
    <citation type="submission" date="2021-07" db="EMBL/GenBank/DDBJ databases">
        <title>Sphingomonas sp.</title>
        <authorList>
            <person name="Feng G."/>
            <person name="Li J."/>
            <person name="Pan M."/>
        </authorList>
    </citation>
    <scope>NUCLEOTIDE SEQUENCE [LARGE SCALE GENOMIC DNA]</scope>
    <source>
        <strain evidence="10 11">RRHST34</strain>
    </source>
</reference>
<evidence type="ECO:0000313" key="11">
    <source>
        <dbReference type="Proteomes" id="UP000759103"/>
    </source>
</evidence>
<evidence type="ECO:0000256" key="5">
    <source>
        <dbReference type="ARBA" id="ARBA00022827"/>
    </source>
</evidence>
<dbReference type="PROSITE" id="PS51296">
    <property type="entry name" value="RIESKE"/>
    <property type="match status" value="1"/>
</dbReference>
<keyword evidence="2" id="KW-0285">Flavoprotein</keyword>
<feature type="domain" description="Rieske" evidence="9">
    <location>
        <begin position="7"/>
        <end position="102"/>
    </location>
</feature>
<dbReference type="SUPFAM" id="SSF51905">
    <property type="entry name" value="FAD/NAD(P)-binding domain"/>
    <property type="match status" value="2"/>
</dbReference>
<evidence type="ECO:0000256" key="7">
    <source>
        <dbReference type="ARBA" id="ARBA00023004"/>
    </source>
</evidence>
<proteinExistence type="predicted"/>
<dbReference type="Gene3D" id="3.50.50.60">
    <property type="entry name" value="FAD/NAD(P)-binding domain"/>
    <property type="match status" value="2"/>
</dbReference>
<dbReference type="Gene3D" id="2.102.10.10">
    <property type="entry name" value="Rieske [2Fe-2S] iron-sulphur domain"/>
    <property type="match status" value="1"/>
</dbReference>
<dbReference type="InterPro" id="IPR036188">
    <property type="entry name" value="FAD/NAD-bd_sf"/>
</dbReference>
<dbReference type="Pfam" id="PF07992">
    <property type="entry name" value="Pyr_redox_2"/>
    <property type="match status" value="1"/>
</dbReference>
<dbReference type="InterPro" id="IPR017941">
    <property type="entry name" value="Rieske_2Fe-2S"/>
</dbReference>
<evidence type="ECO:0000256" key="2">
    <source>
        <dbReference type="ARBA" id="ARBA00022630"/>
    </source>
</evidence>
<evidence type="ECO:0000256" key="8">
    <source>
        <dbReference type="ARBA" id="ARBA00023014"/>
    </source>
</evidence>
<dbReference type="PRINTS" id="PR00411">
    <property type="entry name" value="PNDRDTASEI"/>
</dbReference>
<keyword evidence="6" id="KW-0560">Oxidoreductase</keyword>
<evidence type="ECO:0000256" key="6">
    <source>
        <dbReference type="ARBA" id="ARBA00023002"/>
    </source>
</evidence>
<dbReference type="InterPro" id="IPR023753">
    <property type="entry name" value="FAD/NAD-binding_dom"/>
</dbReference>
<dbReference type="Pfam" id="PF00355">
    <property type="entry name" value="Rieske"/>
    <property type="match status" value="1"/>
</dbReference>
<dbReference type="SUPFAM" id="SSF50022">
    <property type="entry name" value="ISP domain"/>
    <property type="match status" value="1"/>
</dbReference>
<keyword evidence="11" id="KW-1185">Reference proteome</keyword>
<keyword evidence="4" id="KW-0479">Metal-binding</keyword>
<evidence type="ECO:0000256" key="1">
    <source>
        <dbReference type="ARBA" id="ARBA00001974"/>
    </source>
</evidence>
<keyword evidence="3" id="KW-0001">2Fe-2S</keyword>
<dbReference type="PANTHER" id="PTHR43557">
    <property type="entry name" value="APOPTOSIS-INDUCING FACTOR 1"/>
    <property type="match status" value="1"/>
</dbReference>
<dbReference type="RefSeq" id="WP_219747798.1">
    <property type="nucleotide sequence ID" value="NZ_JAHXZN010000001.1"/>
</dbReference>
<dbReference type="PANTHER" id="PTHR43557:SF2">
    <property type="entry name" value="RIESKE DOMAIN-CONTAINING PROTEIN-RELATED"/>
    <property type="match status" value="1"/>
</dbReference>
<dbReference type="PRINTS" id="PR00368">
    <property type="entry name" value="FADPNR"/>
</dbReference>
<sequence>MAQRDLAEGVPASDIGDDSIVAGKVEGEDVLLVRSRGRLCALAGTCPHAGAPLEEGIVADGTLRCPWHHARFDAATGEAVSAPAFGRLDRYEVIEEAGIVRVGAKLPATEIARPGAAERLGRVVIVGGGAAGHACAEMLARHGAGGAVTLLSDERDAPYDRTACSKQYLAGEVERDALPLPAPAGATVQLGARVIRIDREARHVELEGGEVVAYDRLVLATGAAPQIPSFAGNDRADVHVVRTLANADALIAAAGGADRAIVIGSSYIGMEVAASLISRGLAVTVVSDADVPLEKTAGAEVGAMIRRLHESKGVTFRAGRAVARWDGQEATLDDGSRIESDLLVAGTGVRPRTELAGAAGLKLVNEMAGGGIAVDTDLRTSDEVIYAIGDIASAPDPRLGHPIRVEHWLVAQHMGQWLARHLLGLVDGGYDDVPFFWSGHYDVSLRYVGHVEAPDDRSLDGDAAAQDVAVTYAEEGERQALLTCGRDCAALAFERELERRGSNLLPARE</sequence>
<accession>A0ABS7BLF3</accession>
<keyword evidence="8" id="KW-0411">Iron-sulfur</keyword>
<dbReference type="Proteomes" id="UP000759103">
    <property type="component" value="Unassembled WGS sequence"/>
</dbReference>
<evidence type="ECO:0000256" key="3">
    <source>
        <dbReference type="ARBA" id="ARBA00022714"/>
    </source>
</evidence>
<comment type="caution">
    <text evidence="10">The sequence shown here is derived from an EMBL/GenBank/DDBJ whole genome shotgun (WGS) entry which is preliminary data.</text>
</comment>
<protein>
    <submittedName>
        <fullName evidence="10">FAD-dependent oxidoreductase</fullName>
    </submittedName>
</protein>
<gene>
    <name evidence="10" type="ORF">KZ820_06790</name>
</gene>
<evidence type="ECO:0000313" key="10">
    <source>
        <dbReference type="EMBL" id="MBW6530437.1"/>
    </source>
</evidence>
<dbReference type="InterPro" id="IPR050446">
    <property type="entry name" value="FAD-oxidoreductase/Apoptosis"/>
</dbReference>
<evidence type="ECO:0000256" key="4">
    <source>
        <dbReference type="ARBA" id="ARBA00022723"/>
    </source>
</evidence>
<name>A0ABS7BLF3_9SPHN</name>
<dbReference type="SUPFAM" id="SSF55424">
    <property type="entry name" value="FAD/NAD-linked reductases, dimerisation (C-terminal) domain"/>
    <property type="match status" value="1"/>
</dbReference>
<keyword evidence="7" id="KW-0408">Iron</keyword>